<dbReference type="SUPFAM" id="SSF56327">
    <property type="entry name" value="LDH C-terminal domain-like"/>
    <property type="match status" value="1"/>
</dbReference>
<feature type="compositionally biased region" description="Basic residues" evidence="1">
    <location>
        <begin position="1"/>
        <end position="12"/>
    </location>
</feature>
<dbReference type="GO" id="GO:0016616">
    <property type="term" value="F:oxidoreductase activity, acting on the CH-OH group of donors, NAD or NADP as acceptor"/>
    <property type="evidence" value="ECO:0007669"/>
    <property type="project" value="InterPro"/>
</dbReference>
<dbReference type="InterPro" id="IPR015955">
    <property type="entry name" value="Lactate_DH/Glyco_Ohase_4_C"/>
</dbReference>
<accession>A0A6J4QX83</accession>
<evidence type="ECO:0000313" key="2">
    <source>
        <dbReference type="EMBL" id="CAA9453368.1"/>
    </source>
</evidence>
<feature type="compositionally biased region" description="Polar residues" evidence="1">
    <location>
        <begin position="13"/>
        <end position="24"/>
    </location>
</feature>
<dbReference type="EMBL" id="CADCVG010000051">
    <property type="protein sequence ID" value="CAA9453368.1"/>
    <property type="molecule type" value="Genomic_DNA"/>
</dbReference>
<gene>
    <name evidence="2" type="ORF">AVDCRST_MAG14-1225</name>
</gene>
<evidence type="ECO:0000256" key="1">
    <source>
        <dbReference type="SAM" id="MobiDB-lite"/>
    </source>
</evidence>
<protein>
    <submittedName>
        <fullName evidence="2">Uncharacterized protein</fullName>
    </submittedName>
</protein>
<reference evidence="2" key="1">
    <citation type="submission" date="2020-02" db="EMBL/GenBank/DDBJ databases">
        <authorList>
            <person name="Meier V. D."/>
        </authorList>
    </citation>
    <scope>NUCLEOTIDE SEQUENCE</scope>
    <source>
        <strain evidence="2">AVDCRST_MAG14</strain>
    </source>
</reference>
<name>A0A6J4QX83_9ACTN</name>
<proteinExistence type="predicted"/>
<feature type="region of interest" description="Disordered" evidence="1">
    <location>
        <begin position="1"/>
        <end position="24"/>
    </location>
</feature>
<organism evidence="2">
    <name type="scientific">uncultured Rubrobacteraceae bacterium</name>
    <dbReference type="NCBI Taxonomy" id="349277"/>
    <lineage>
        <taxon>Bacteria</taxon>
        <taxon>Bacillati</taxon>
        <taxon>Actinomycetota</taxon>
        <taxon>Rubrobacteria</taxon>
        <taxon>Rubrobacterales</taxon>
        <taxon>Rubrobacteraceae</taxon>
        <taxon>environmental samples</taxon>
    </lineage>
</organism>
<dbReference type="Gene3D" id="3.90.110.10">
    <property type="entry name" value="Lactate dehydrogenase/glycoside hydrolase, family 4, C-terminal"/>
    <property type="match status" value="1"/>
</dbReference>
<dbReference type="AlphaFoldDB" id="A0A6J4QX83"/>
<sequence>MQKLHAKTRKSTVARNRCPTSPATSRSVVTTSMLTLLFGQKPILPRVACLRGEYGLNDLFGGVPAKLSAGAEEVIEPDLSKDEHSALEEKAPTRYARSWRFCTASVLPPAATVAILVVGRGYISVPLPVAGRLRSVGARATVL</sequence>